<evidence type="ECO:0000313" key="2">
    <source>
        <dbReference type="Proteomes" id="UP000275846"/>
    </source>
</evidence>
<accession>A0A183T9C8</accession>
<dbReference type="Proteomes" id="UP000275846">
    <property type="component" value="Unassembled WGS sequence"/>
</dbReference>
<dbReference type="WBParaSite" id="SSLN_0001357701-mRNA-1">
    <property type="protein sequence ID" value="SSLN_0001357701-mRNA-1"/>
    <property type="gene ID" value="SSLN_0001357701"/>
</dbReference>
<reference evidence="1 2" key="2">
    <citation type="submission" date="2018-11" db="EMBL/GenBank/DDBJ databases">
        <authorList>
            <consortium name="Pathogen Informatics"/>
        </authorList>
    </citation>
    <scope>NUCLEOTIDE SEQUENCE [LARGE SCALE GENOMIC DNA]</scope>
    <source>
        <strain evidence="1 2">NST_G2</strain>
    </source>
</reference>
<sequence length="106" mass="11327">MESEAGVVARTGAAAPATGVVSCFRSGNWAQVSGASVKSSERLCSVAFLQLKAAWRVFLIHPHDAVAPPHLHLRHDVDTEDTGSSSDLSVGNLFLQLQLRYPAKDN</sequence>
<organism evidence="3">
    <name type="scientific">Schistocephalus solidus</name>
    <name type="common">Tapeworm</name>
    <dbReference type="NCBI Taxonomy" id="70667"/>
    <lineage>
        <taxon>Eukaryota</taxon>
        <taxon>Metazoa</taxon>
        <taxon>Spiralia</taxon>
        <taxon>Lophotrochozoa</taxon>
        <taxon>Platyhelminthes</taxon>
        <taxon>Cestoda</taxon>
        <taxon>Eucestoda</taxon>
        <taxon>Diphyllobothriidea</taxon>
        <taxon>Diphyllobothriidae</taxon>
        <taxon>Schistocephalus</taxon>
    </lineage>
</organism>
<keyword evidence="2" id="KW-1185">Reference proteome</keyword>
<evidence type="ECO:0000313" key="1">
    <source>
        <dbReference type="EMBL" id="VDL99461.1"/>
    </source>
</evidence>
<reference evidence="3" key="1">
    <citation type="submission" date="2016-06" db="UniProtKB">
        <authorList>
            <consortium name="WormBaseParasite"/>
        </authorList>
    </citation>
    <scope>IDENTIFICATION</scope>
</reference>
<dbReference type="EMBL" id="UYSU01037780">
    <property type="protein sequence ID" value="VDL99461.1"/>
    <property type="molecule type" value="Genomic_DNA"/>
</dbReference>
<name>A0A183T9C8_SCHSO</name>
<dbReference type="AlphaFoldDB" id="A0A183T9C8"/>
<evidence type="ECO:0000313" key="3">
    <source>
        <dbReference type="WBParaSite" id="SSLN_0001357701-mRNA-1"/>
    </source>
</evidence>
<proteinExistence type="predicted"/>
<gene>
    <name evidence="1" type="ORF">SSLN_LOCUS13076</name>
</gene>
<protein>
    <submittedName>
        <fullName evidence="1 3">Uncharacterized protein</fullName>
    </submittedName>
</protein>